<feature type="compositionally biased region" description="Low complexity" evidence="1">
    <location>
        <begin position="565"/>
        <end position="579"/>
    </location>
</feature>
<proteinExistence type="predicted"/>
<feature type="region of interest" description="Disordered" evidence="1">
    <location>
        <begin position="1"/>
        <end position="38"/>
    </location>
</feature>
<evidence type="ECO:0000256" key="1">
    <source>
        <dbReference type="SAM" id="MobiDB-lite"/>
    </source>
</evidence>
<dbReference type="OrthoDB" id="2684236at2759"/>
<feature type="region of interest" description="Disordered" evidence="1">
    <location>
        <begin position="626"/>
        <end position="661"/>
    </location>
</feature>
<evidence type="ECO:0000313" key="3">
    <source>
        <dbReference type="Proteomes" id="UP000612055"/>
    </source>
</evidence>
<protein>
    <submittedName>
        <fullName evidence="2">Uncharacterized protein</fullName>
    </submittedName>
</protein>
<accession>A0A835Y4V4</accession>
<dbReference type="PANTHER" id="PTHR34365">
    <property type="entry name" value="ENOLASE (DUF1399)"/>
    <property type="match status" value="1"/>
</dbReference>
<name>A0A835Y4V4_9CHLO</name>
<sequence length="661" mass="71096">MAFPGPDRPSRTSDQTGEDRPSIARADAPDDPDLATKDLPSGDDVIRLLRLLIACDTFPRGGLYSGYYCLAAALRYEYVWLRILKEHRTKAPHPPLDVALAWLIHRQHPLGYVTCMQRRCGGMVDPPASKAFGFDEVASPQWTEFAHDASHWPPPEPGSQHDPTPAMSKRKPFVAVQLALAMQRFSQLLHSWLRPHFLDSDFLSRARVRYGRFLELHKRYPNRLLVPAADMALFWHTHLAISGCYALATLDLFGQDDPWRPDYLDLDEVQRPTLYAETARLYESEFGEAFSGPDTAWLDPAVQHPLVARGTPVLFALRAFEDSPHQAEQNAAVRAAEHNALTCGSSVRQLFPASRVDAPTRAGAHALFTAWRASTAASAFYDRETCRRHCFTTSWSIRVATIEKTLIPLVGVAHFDGLPASHTHPFLLSITQRKGLWGLPSLGKGGGGGSGGGGRGSGGGGKAEAQAEDDASPSGEDRASAADPLDPVACPEMQSSRRLMFGGTPYTPGDPEAYLDDPALAGLTPLLEAAAAAVRSSTSGSGLPDGLDNSSSEPGGASGSGARAGPGQAQAQARGPAGARHGDAPLWSILVIPEYKARSVKQFDHLWRHASSRGYISILPSGAAKAEARGEKSSPPGSRGGSMRRVVSGQRHHSTTFPGGG</sequence>
<feature type="compositionally biased region" description="Low complexity" evidence="1">
    <location>
        <begin position="633"/>
        <end position="649"/>
    </location>
</feature>
<gene>
    <name evidence="2" type="ORF">HYH03_005930</name>
</gene>
<keyword evidence="3" id="KW-1185">Reference proteome</keyword>
<comment type="caution">
    <text evidence="2">The sequence shown here is derived from an EMBL/GenBank/DDBJ whole genome shotgun (WGS) entry which is preliminary data.</text>
</comment>
<dbReference type="Pfam" id="PF07173">
    <property type="entry name" value="GRDP-like"/>
    <property type="match status" value="1"/>
</dbReference>
<organism evidence="2 3">
    <name type="scientific">Edaphochlamys debaryana</name>
    <dbReference type="NCBI Taxonomy" id="47281"/>
    <lineage>
        <taxon>Eukaryota</taxon>
        <taxon>Viridiplantae</taxon>
        <taxon>Chlorophyta</taxon>
        <taxon>core chlorophytes</taxon>
        <taxon>Chlorophyceae</taxon>
        <taxon>CS clade</taxon>
        <taxon>Chlamydomonadales</taxon>
        <taxon>Chlamydomonadales incertae sedis</taxon>
        <taxon>Edaphochlamys</taxon>
    </lineage>
</organism>
<dbReference type="AlphaFoldDB" id="A0A835Y4V4"/>
<dbReference type="InterPro" id="IPR009836">
    <property type="entry name" value="GRDP-like"/>
</dbReference>
<reference evidence="2" key="1">
    <citation type="journal article" date="2020" name="bioRxiv">
        <title>Comparative genomics of Chlamydomonas.</title>
        <authorList>
            <person name="Craig R.J."/>
            <person name="Hasan A.R."/>
            <person name="Ness R.W."/>
            <person name="Keightley P.D."/>
        </authorList>
    </citation>
    <scope>NUCLEOTIDE SEQUENCE</scope>
    <source>
        <strain evidence="2">CCAP 11/70</strain>
    </source>
</reference>
<evidence type="ECO:0000313" key="2">
    <source>
        <dbReference type="EMBL" id="KAG2496008.1"/>
    </source>
</evidence>
<dbReference type="Proteomes" id="UP000612055">
    <property type="component" value="Unassembled WGS sequence"/>
</dbReference>
<dbReference type="PANTHER" id="PTHR34365:SF7">
    <property type="entry name" value="GLYCINE-RICH DOMAIN-CONTAINING PROTEIN 1"/>
    <property type="match status" value="1"/>
</dbReference>
<feature type="region of interest" description="Disordered" evidence="1">
    <location>
        <begin position="537"/>
        <end position="580"/>
    </location>
</feature>
<feature type="region of interest" description="Disordered" evidence="1">
    <location>
        <begin position="441"/>
        <end position="489"/>
    </location>
</feature>
<feature type="compositionally biased region" description="Gly residues" evidence="1">
    <location>
        <begin position="443"/>
        <end position="462"/>
    </location>
</feature>
<dbReference type="EMBL" id="JAEHOE010000021">
    <property type="protein sequence ID" value="KAG2496008.1"/>
    <property type="molecule type" value="Genomic_DNA"/>
</dbReference>